<feature type="transmembrane region" description="Helical" evidence="8">
    <location>
        <begin position="61"/>
        <end position="83"/>
    </location>
</feature>
<comment type="catalytic activity">
    <reaction evidence="8">
        <text>N-terminal S-1,2-diacyl-sn-glyceryl-L-cysteinyl-[lipoprotein] + a glycerophospholipid = N-acyl-S-1,2-diacyl-sn-glyceryl-L-cysteinyl-[lipoprotein] + a 2-acyl-sn-glycero-3-phospholipid + H(+)</text>
        <dbReference type="Rhea" id="RHEA:48228"/>
        <dbReference type="Rhea" id="RHEA-COMP:14681"/>
        <dbReference type="Rhea" id="RHEA-COMP:14684"/>
        <dbReference type="ChEBI" id="CHEBI:15378"/>
        <dbReference type="ChEBI" id="CHEBI:136912"/>
        <dbReference type="ChEBI" id="CHEBI:140656"/>
        <dbReference type="ChEBI" id="CHEBI:140657"/>
        <dbReference type="ChEBI" id="CHEBI:140660"/>
        <dbReference type="EC" id="2.3.1.269"/>
    </reaction>
</comment>
<feature type="transmembrane region" description="Helical" evidence="8">
    <location>
        <begin position="89"/>
        <end position="110"/>
    </location>
</feature>
<dbReference type="Gene3D" id="3.60.110.10">
    <property type="entry name" value="Carbon-nitrogen hydrolase"/>
    <property type="match status" value="1"/>
</dbReference>
<keyword evidence="7 8" id="KW-0012">Acyltransferase</keyword>
<evidence type="ECO:0000256" key="8">
    <source>
        <dbReference type="HAMAP-Rule" id="MF_01148"/>
    </source>
</evidence>
<evidence type="ECO:0000256" key="1">
    <source>
        <dbReference type="ARBA" id="ARBA00004651"/>
    </source>
</evidence>
<dbReference type="HAMAP" id="MF_01148">
    <property type="entry name" value="Lnt"/>
    <property type="match status" value="1"/>
</dbReference>
<keyword evidence="6 8" id="KW-0472">Membrane</keyword>
<dbReference type="CDD" id="cd07571">
    <property type="entry name" value="ALP_N-acyl_transferase"/>
    <property type="match status" value="1"/>
</dbReference>
<dbReference type="RefSeq" id="WP_344032205.1">
    <property type="nucleotide sequence ID" value="NZ_BAAAOB010000002.1"/>
</dbReference>
<dbReference type="InterPro" id="IPR003010">
    <property type="entry name" value="C-N_Hydrolase"/>
</dbReference>
<name>A0ABP4XYE6_9MICO</name>
<proteinExistence type="inferred from homology"/>
<comment type="similarity">
    <text evidence="8">Belongs to the CN hydrolase family. Apolipoprotein N-acyltransferase subfamily.</text>
</comment>
<keyword evidence="11" id="KW-1185">Reference proteome</keyword>
<dbReference type="Proteomes" id="UP001500851">
    <property type="component" value="Unassembled WGS sequence"/>
</dbReference>
<evidence type="ECO:0000259" key="9">
    <source>
        <dbReference type="PROSITE" id="PS50263"/>
    </source>
</evidence>
<evidence type="ECO:0000256" key="3">
    <source>
        <dbReference type="ARBA" id="ARBA00022679"/>
    </source>
</evidence>
<feature type="transmembrane region" description="Helical" evidence="8">
    <location>
        <begin position="525"/>
        <end position="551"/>
    </location>
</feature>
<feature type="transmembrane region" description="Helical" evidence="8">
    <location>
        <begin position="168"/>
        <end position="193"/>
    </location>
</feature>
<dbReference type="InterPro" id="IPR036526">
    <property type="entry name" value="C-N_Hydrolase_sf"/>
</dbReference>
<keyword evidence="3 8" id="KW-0808">Transferase</keyword>
<feature type="transmembrane region" description="Helical" evidence="8">
    <location>
        <begin position="36"/>
        <end position="54"/>
    </location>
</feature>
<gene>
    <name evidence="8 10" type="primary">lnt</name>
    <name evidence="10" type="ORF">GCM10009768_22020</name>
</gene>
<reference evidence="11" key="1">
    <citation type="journal article" date="2019" name="Int. J. Syst. Evol. Microbiol.">
        <title>The Global Catalogue of Microorganisms (GCM) 10K type strain sequencing project: providing services to taxonomists for standard genome sequencing and annotation.</title>
        <authorList>
            <consortium name="The Broad Institute Genomics Platform"/>
            <consortium name="The Broad Institute Genome Sequencing Center for Infectious Disease"/>
            <person name="Wu L."/>
            <person name="Ma J."/>
        </authorList>
    </citation>
    <scope>NUCLEOTIDE SEQUENCE [LARGE SCALE GENOMIC DNA]</scope>
    <source>
        <strain evidence="11">JCM 14736</strain>
    </source>
</reference>
<evidence type="ECO:0000256" key="4">
    <source>
        <dbReference type="ARBA" id="ARBA00022692"/>
    </source>
</evidence>
<dbReference type="Pfam" id="PF20154">
    <property type="entry name" value="LNT_N"/>
    <property type="match status" value="1"/>
</dbReference>
<evidence type="ECO:0000256" key="6">
    <source>
        <dbReference type="ARBA" id="ARBA00023136"/>
    </source>
</evidence>
<evidence type="ECO:0000256" key="7">
    <source>
        <dbReference type="ARBA" id="ARBA00023315"/>
    </source>
</evidence>
<protein>
    <recommendedName>
        <fullName evidence="8">Apolipoprotein N-acyltransferase</fullName>
        <shortName evidence="8">ALP N-acyltransferase</shortName>
        <ecNumber evidence="8">2.3.1.269</ecNumber>
    </recommendedName>
</protein>
<accession>A0ABP4XYE6</accession>
<feature type="transmembrane region" description="Helical" evidence="8">
    <location>
        <begin position="12"/>
        <end position="30"/>
    </location>
</feature>
<keyword evidence="2 8" id="KW-1003">Cell membrane</keyword>
<dbReference type="Pfam" id="PF00795">
    <property type="entry name" value="CN_hydrolase"/>
    <property type="match status" value="1"/>
</dbReference>
<organism evidence="10 11">
    <name type="scientific">Leucobacter iarius</name>
    <dbReference type="NCBI Taxonomy" id="333963"/>
    <lineage>
        <taxon>Bacteria</taxon>
        <taxon>Bacillati</taxon>
        <taxon>Actinomycetota</taxon>
        <taxon>Actinomycetes</taxon>
        <taxon>Micrococcales</taxon>
        <taxon>Microbacteriaceae</taxon>
        <taxon>Leucobacter</taxon>
    </lineage>
</organism>
<comment type="caution">
    <text evidence="10">The sequence shown here is derived from an EMBL/GenBank/DDBJ whole genome shotgun (WGS) entry which is preliminary data.</text>
</comment>
<dbReference type="EMBL" id="BAAAOB010000002">
    <property type="protein sequence ID" value="GAA1792640.1"/>
    <property type="molecule type" value="Genomic_DNA"/>
</dbReference>
<sequence length="559" mass="59252">MRILIGAGVAVRLRFWAAIPLAALGGWLLGLATPQLAWWPMLFVGVAFVLASVWRQRLGVAALAGAAAGAGFWFPVLSWLTLYLGPVPWLGLGVVMAAWYLLMGLAIAAATRGLALLPARPWLRISVVALAVAGLWTLREQLQGFVPYGGFPWGRLAHFVAETPLASLVSWLGFSGLSAVIALACAVPVAVLFERLGAKRASAEASEAPERESAPAGLVSRARVVAIPTAFAVLGTALALALLAVVPVAPVERTGSLRVVAVQGNAKAGIFDDRESGDVLRAHLDATQQVVDRLRAEGERVDVIVWPENSAEFNLPRNPLAEVQIAALARETGAPIVLGSVLQDPDGSYTNSSLVWTGEGDAGVRYDKMHPVPFAEYMPNREFFRALAPDLVDLVQLDYRTGTRSPAIEVPVGETAERIRAGIAICFDIIFDDQAERMVDDGAQVIFAQTNNADFGRTAESAQQLQIARLRAIETGRAVVNISTVGTSAIVAPDGRDLARLEPFTADAMVADVPLMRGETPAIRFGAWICGVWIALGAAGLVGGSALSILARRCAREGA</sequence>
<keyword evidence="4 8" id="KW-0812">Transmembrane</keyword>
<comment type="subcellular location">
    <subcellularLocation>
        <location evidence="1 8">Cell membrane</location>
        <topology evidence="1 8">Multi-pass membrane protein</topology>
    </subcellularLocation>
</comment>
<keyword evidence="5 8" id="KW-1133">Transmembrane helix</keyword>
<dbReference type="EC" id="2.3.1.269" evidence="8"/>
<dbReference type="InterPro" id="IPR045378">
    <property type="entry name" value="LNT_N"/>
</dbReference>
<evidence type="ECO:0000313" key="11">
    <source>
        <dbReference type="Proteomes" id="UP001500851"/>
    </source>
</evidence>
<comment type="function">
    <text evidence="8">Catalyzes the phospholipid dependent N-acylation of the N-terminal cysteine of apolipoprotein, the last step in lipoprotein maturation.</text>
</comment>
<feature type="transmembrane region" description="Helical" evidence="8">
    <location>
        <begin position="122"/>
        <end position="138"/>
    </location>
</feature>
<dbReference type="PANTHER" id="PTHR38686">
    <property type="entry name" value="APOLIPOPROTEIN N-ACYLTRANSFERASE"/>
    <property type="match status" value="1"/>
</dbReference>
<evidence type="ECO:0000313" key="10">
    <source>
        <dbReference type="EMBL" id="GAA1792640.1"/>
    </source>
</evidence>
<dbReference type="SUPFAM" id="SSF56317">
    <property type="entry name" value="Carbon-nitrogen hydrolase"/>
    <property type="match status" value="1"/>
</dbReference>
<evidence type="ECO:0000256" key="5">
    <source>
        <dbReference type="ARBA" id="ARBA00022989"/>
    </source>
</evidence>
<feature type="transmembrane region" description="Helical" evidence="8">
    <location>
        <begin position="224"/>
        <end position="249"/>
    </location>
</feature>
<dbReference type="PROSITE" id="PS50263">
    <property type="entry name" value="CN_HYDROLASE"/>
    <property type="match status" value="1"/>
</dbReference>
<dbReference type="InterPro" id="IPR004563">
    <property type="entry name" value="Apolipo_AcylTrfase"/>
</dbReference>
<evidence type="ECO:0000256" key="2">
    <source>
        <dbReference type="ARBA" id="ARBA00022475"/>
    </source>
</evidence>
<dbReference type="PANTHER" id="PTHR38686:SF1">
    <property type="entry name" value="APOLIPOPROTEIN N-ACYLTRANSFERASE"/>
    <property type="match status" value="1"/>
</dbReference>
<comment type="pathway">
    <text evidence="8">Protein modification; lipoprotein biosynthesis (N-acyl transfer).</text>
</comment>
<feature type="domain" description="CN hydrolase" evidence="9">
    <location>
        <begin position="257"/>
        <end position="515"/>
    </location>
</feature>
<dbReference type="NCBIfam" id="TIGR00546">
    <property type="entry name" value="lnt"/>
    <property type="match status" value="1"/>
</dbReference>